<name>A0A8E2AXF9_9APHY</name>
<dbReference type="SUPFAM" id="SSF48371">
    <property type="entry name" value="ARM repeat"/>
    <property type="match status" value="1"/>
</dbReference>
<evidence type="ECO:0000313" key="2">
    <source>
        <dbReference type="EMBL" id="OCH89867.1"/>
    </source>
</evidence>
<evidence type="ECO:0000256" key="1">
    <source>
        <dbReference type="SAM" id="MobiDB-lite"/>
    </source>
</evidence>
<proteinExistence type="predicted"/>
<accession>A0A8E2AXF9</accession>
<organism evidence="2 3">
    <name type="scientific">Obba rivulosa</name>
    <dbReference type="NCBI Taxonomy" id="1052685"/>
    <lineage>
        <taxon>Eukaryota</taxon>
        <taxon>Fungi</taxon>
        <taxon>Dikarya</taxon>
        <taxon>Basidiomycota</taxon>
        <taxon>Agaricomycotina</taxon>
        <taxon>Agaricomycetes</taxon>
        <taxon>Polyporales</taxon>
        <taxon>Gelatoporiaceae</taxon>
        <taxon>Obba</taxon>
    </lineage>
</organism>
<keyword evidence="3" id="KW-1185">Reference proteome</keyword>
<dbReference type="AlphaFoldDB" id="A0A8E2AXF9"/>
<feature type="region of interest" description="Disordered" evidence="1">
    <location>
        <begin position="426"/>
        <end position="457"/>
    </location>
</feature>
<dbReference type="EMBL" id="KV722417">
    <property type="protein sequence ID" value="OCH89867.1"/>
    <property type="molecule type" value="Genomic_DNA"/>
</dbReference>
<dbReference type="InterPro" id="IPR016024">
    <property type="entry name" value="ARM-type_fold"/>
</dbReference>
<protein>
    <submittedName>
        <fullName evidence="2">Uncharacterized protein</fullName>
    </submittedName>
</protein>
<reference evidence="2 3" key="1">
    <citation type="submission" date="2016-07" db="EMBL/GenBank/DDBJ databases">
        <title>Draft genome of the white-rot fungus Obba rivulosa 3A-2.</title>
        <authorList>
            <consortium name="DOE Joint Genome Institute"/>
            <person name="Miettinen O."/>
            <person name="Riley R."/>
            <person name="Acob R."/>
            <person name="Barry K."/>
            <person name="Cullen D."/>
            <person name="De Vries R."/>
            <person name="Hainaut M."/>
            <person name="Hatakka A."/>
            <person name="Henrissat B."/>
            <person name="Hilden K."/>
            <person name="Kuo R."/>
            <person name="Labutti K."/>
            <person name="Lipzen A."/>
            <person name="Makela M.R."/>
            <person name="Sandor L."/>
            <person name="Spatafora J.W."/>
            <person name="Grigoriev I.V."/>
            <person name="Hibbett D.S."/>
        </authorList>
    </citation>
    <scope>NUCLEOTIDE SEQUENCE [LARGE SCALE GENOMIC DNA]</scope>
    <source>
        <strain evidence="2 3">3A-2</strain>
    </source>
</reference>
<sequence>MSNLLPLAETRALVSDPWRPRSIPVDPKNLHRHLCGLLNKINHGNFENISDEIVRWAVTVERTQPTLLEVVAHGIVERTWMDPLRTTLYVDLCQKVVDDLEGERSRWRKVDPYYLGNALHSFEASLQDVAQLQLESSREQGDCQRLLHVSSFLGGIVAHGVLPPEDARQVFNTLLVGIERKEDEFAAAVRRFLKPIVLASDASRILHLLSVVDSLEDILQDENISFKSRFLLMAVLEDSANPAPLDAFYSMEHRAEIYGFGSPGPSIDPADSSRNSPESKDVAQDVQGICREQAQLFLGSHNVESSQLFLQSLPPHNRYHFIASLISRVLFSSDVADAQVLGAFLAQPEVQSLRGQTGSLMSGLQEEIRALDDTVLDNPHATRQMAVILFASGLHPEIIEDTDDHILSRSYAWKRVLDEFFSLEDSQNVGSDPESRADMSDNRSNGEPSDSEAGYTY</sequence>
<evidence type="ECO:0000313" key="3">
    <source>
        <dbReference type="Proteomes" id="UP000250043"/>
    </source>
</evidence>
<dbReference type="Proteomes" id="UP000250043">
    <property type="component" value="Unassembled WGS sequence"/>
</dbReference>
<dbReference type="Gene3D" id="1.25.40.180">
    <property type="match status" value="1"/>
</dbReference>
<dbReference type="OrthoDB" id="2796692at2759"/>
<gene>
    <name evidence="2" type="ORF">OBBRIDRAFT_637966</name>
</gene>